<evidence type="ECO:0000313" key="7">
    <source>
        <dbReference type="EMBL" id="MDQ1122599.1"/>
    </source>
</evidence>
<evidence type="ECO:0000313" key="8">
    <source>
        <dbReference type="Proteomes" id="UP001226691"/>
    </source>
</evidence>
<dbReference type="Gene3D" id="3.20.20.70">
    <property type="entry name" value="Aldolase class I"/>
    <property type="match status" value="1"/>
</dbReference>
<evidence type="ECO:0000256" key="4">
    <source>
        <dbReference type="ARBA" id="ARBA00023152"/>
    </source>
</evidence>
<keyword evidence="5 7" id="KW-0456">Lyase</keyword>
<dbReference type="PANTHER" id="PTHR11627">
    <property type="entry name" value="FRUCTOSE-BISPHOSPHATE ALDOLASE"/>
    <property type="match status" value="1"/>
</dbReference>
<dbReference type="Proteomes" id="UP001226691">
    <property type="component" value="Unassembled WGS sequence"/>
</dbReference>
<sequence>MRIVLNNPILPGVLMPDAAQLARFTTGRGFIAALDQSGGSTPKALALYGIDSDRYDGDDEMFALIHAARSRVVTSPVFTSDRVLGAILFEGTLDRDIEGRPAAHYLWHEKGIVPLLKIDRGLSPEAQGVQLMREIPDLDALLARAASAGIFGTKERSLILRADAEGIEAVVAQQIEVGRRVIAAGLVPILEPEVDIHAADKAEAETLLKTALLAHLDALPVDATVAVKVTIPTVDDFYADLIAHPRVARVVALSGGYERDDANERLARNPGLIASFSRALLDGLTVDQTPEQFDRTLDATIEGIYRASIA</sequence>
<name>A0ABU0TUH8_MICTR</name>
<dbReference type="EC" id="4.1.2.13" evidence="3"/>
<evidence type="ECO:0000256" key="5">
    <source>
        <dbReference type="ARBA" id="ARBA00023239"/>
    </source>
</evidence>
<gene>
    <name evidence="7" type="ORF">QE412_001172</name>
</gene>
<evidence type="ECO:0000256" key="6">
    <source>
        <dbReference type="ARBA" id="ARBA00029799"/>
    </source>
</evidence>
<evidence type="ECO:0000256" key="1">
    <source>
        <dbReference type="ARBA" id="ARBA00004714"/>
    </source>
</evidence>
<comment type="pathway">
    <text evidence="1">Carbohydrate degradation; glycolysis; D-glyceraldehyde 3-phosphate and glycerone phosphate from D-glucose: step 4/4.</text>
</comment>
<dbReference type="GO" id="GO:0004332">
    <property type="term" value="F:fructose-bisphosphate aldolase activity"/>
    <property type="evidence" value="ECO:0007669"/>
    <property type="project" value="UniProtKB-EC"/>
</dbReference>
<protein>
    <recommendedName>
        <fullName evidence="3">fructose-bisphosphate aldolase</fullName>
        <ecNumber evidence="3">4.1.2.13</ecNumber>
    </recommendedName>
    <alternativeName>
        <fullName evidence="6">Fructose-bisphosphate aldolase class I</fullName>
    </alternativeName>
</protein>
<dbReference type="InterPro" id="IPR013785">
    <property type="entry name" value="Aldolase_TIM"/>
</dbReference>
<dbReference type="NCBIfam" id="NF003784">
    <property type="entry name" value="PRK05377.1"/>
    <property type="match status" value="1"/>
</dbReference>
<accession>A0ABU0TUH8</accession>
<reference evidence="7 8" key="1">
    <citation type="submission" date="2023-07" db="EMBL/GenBank/DDBJ databases">
        <title>Functional and genomic diversity of the sorghum phyllosphere microbiome.</title>
        <authorList>
            <person name="Shade A."/>
        </authorList>
    </citation>
    <scope>NUCLEOTIDE SEQUENCE [LARGE SCALE GENOMIC DNA]</scope>
    <source>
        <strain evidence="7 8">SORGH_AS_1207</strain>
    </source>
</reference>
<proteinExistence type="inferred from homology"/>
<dbReference type="EMBL" id="JAUTBF010000001">
    <property type="protein sequence ID" value="MDQ1122599.1"/>
    <property type="molecule type" value="Genomic_DNA"/>
</dbReference>
<evidence type="ECO:0000256" key="3">
    <source>
        <dbReference type="ARBA" id="ARBA00013068"/>
    </source>
</evidence>
<dbReference type="Pfam" id="PF00274">
    <property type="entry name" value="Glycolytic"/>
    <property type="match status" value="1"/>
</dbReference>
<organism evidence="7 8">
    <name type="scientific">Microbacterium trichothecenolyticum</name>
    <name type="common">Aureobacterium trichothecenolyticum</name>
    <dbReference type="NCBI Taxonomy" id="69370"/>
    <lineage>
        <taxon>Bacteria</taxon>
        <taxon>Bacillati</taxon>
        <taxon>Actinomycetota</taxon>
        <taxon>Actinomycetes</taxon>
        <taxon>Micrococcales</taxon>
        <taxon>Microbacteriaceae</taxon>
        <taxon>Microbacterium</taxon>
    </lineage>
</organism>
<comment type="caution">
    <text evidence="7">The sequence shown here is derived from an EMBL/GenBank/DDBJ whole genome shotgun (WGS) entry which is preliminary data.</text>
</comment>
<dbReference type="InterPro" id="IPR000741">
    <property type="entry name" value="FBA_I"/>
</dbReference>
<dbReference type="SUPFAM" id="SSF51569">
    <property type="entry name" value="Aldolase"/>
    <property type="match status" value="1"/>
</dbReference>
<comment type="similarity">
    <text evidence="2">Belongs to the class I fructose-bisphosphate aldolase family.</text>
</comment>
<evidence type="ECO:0000256" key="2">
    <source>
        <dbReference type="ARBA" id="ARBA00010387"/>
    </source>
</evidence>
<keyword evidence="4" id="KW-0324">Glycolysis</keyword>
<keyword evidence="8" id="KW-1185">Reference proteome</keyword>